<evidence type="ECO:0000256" key="2">
    <source>
        <dbReference type="ARBA" id="ARBA00005179"/>
    </source>
</evidence>
<accession>A0AAD4LZR9</accession>
<dbReference type="GO" id="GO:0004497">
    <property type="term" value="F:monooxygenase activity"/>
    <property type="evidence" value="ECO:0007669"/>
    <property type="project" value="UniProtKB-KW"/>
</dbReference>
<dbReference type="SUPFAM" id="SSF48264">
    <property type="entry name" value="Cytochrome P450"/>
    <property type="match status" value="1"/>
</dbReference>
<comment type="cofactor">
    <cofactor evidence="1 9">
        <name>heme</name>
        <dbReference type="ChEBI" id="CHEBI:30413"/>
    </cofactor>
</comment>
<dbReference type="EMBL" id="WTXG01000077">
    <property type="protein sequence ID" value="KAI0294282.1"/>
    <property type="molecule type" value="Genomic_DNA"/>
</dbReference>
<dbReference type="Gene3D" id="1.10.630.10">
    <property type="entry name" value="Cytochrome P450"/>
    <property type="match status" value="1"/>
</dbReference>
<keyword evidence="6" id="KW-0560">Oxidoreductase</keyword>
<reference evidence="10" key="1">
    <citation type="journal article" date="2022" name="New Phytol.">
        <title>Evolutionary transition to the ectomycorrhizal habit in the genomes of a hyperdiverse lineage of mushroom-forming fungi.</title>
        <authorList>
            <person name="Looney B."/>
            <person name="Miyauchi S."/>
            <person name="Morin E."/>
            <person name="Drula E."/>
            <person name="Courty P.E."/>
            <person name="Kohler A."/>
            <person name="Kuo A."/>
            <person name="LaButti K."/>
            <person name="Pangilinan J."/>
            <person name="Lipzen A."/>
            <person name="Riley R."/>
            <person name="Andreopoulos W."/>
            <person name="He G."/>
            <person name="Johnson J."/>
            <person name="Nolan M."/>
            <person name="Tritt A."/>
            <person name="Barry K.W."/>
            <person name="Grigoriev I.V."/>
            <person name="Nagy L.G."/>
            <person name="Hibbett D."/>
            <person name="Henrissat B."/>
            <person name="Matheny P.B."/>
            <person name="Labbe J."/>
            <person name="Martin F.M."/>
        </authorList>
    </citation>
    <scope>NUCLEOTIDE SEQUENCE</scope>
    <source>
        <strain evidence="10">BPL690</strain>
    </source>
</reference>
<dbReference type="GO" id="GO:0005506">
    <property type="term" value="F:iron ion binding"/>
    <property type="evidence" value="ECO:0007669"/>
    <property type="project" value="InterPro"/>
</dbReference>
<comment type="caution">
    <text evidence="10">The sequence shown here is derived from an EMBL/GenBank/DDBJ whole genome shotgun (WGS) entry which is preliminary data.</text>
</comment>
<keyword evidence="4 9" id="KW-0349">Heme</keyword>
<proteinExistence type="inferred from homology"/>
<dbReference type="InterPro" id="IPR050364">
    <property type="entry name" value="Cytochrome_P450_fung"/>
</dbReference>
<dbReference type="PRINTS" id="PR00463">
    <property type="entry name" value="EP450I"/>
</dbReference>
<evidence type="ECO:0000256" key="9">
    <source>
        <dbReference type="PIRSR" id="PIRSR602401-1"/>
    </source>
</evidence>
<protein>
    <submittedName>
        <fullName evidence="10">Cytochrome P450</fullName>
    </submittedName>
</protein>
<comment type="pathway">
    <text evidence="2">Secondary metabolite biosynthesis.</text>
</comment>
<evidence type="ECO:0000256" key="6">
    <source>
        <dbReference type="ARBA" id="ARBA00023002"/>
    </source>
</evidence>
<sequence>MTGGLFIVFSPYGEVWRRMRRAVYEALNKDAAAKDFHEVQTTEAVLLACDGLAEPGKWDRHLRRAAASMILSTVYDHPTVRSEQDPVVKLINEFGQRVGCAAYPGAHLVELFPWMRHIPSRFAKWKRDAETWYKKDSAMFEGLFNTVKSRIEEGDNRPSLTATLIRDVEGHKLSMREAAWSAENLYNGGADTTAATMAWWTIAILAYPETQARAHAELDQVVGRARLPTFADYPRLPYIRAMVKEALHWRPVGPIGMPHQSVEDDWYEGIFIPKGAICIVNMWHLNRDPEVHGKDATHFNPSRHLDGKGDVAPGPREAKEGHITYGFGRRACVARRVANNSVFIDIAMVLWASKIERKKDWSLDVDGCDDHGLVV</sequence>
<evidence type="ECO:0000256" key="3">
    <source>
        <dbReference type="ARBA" id="ARBA00010617"/>
    </source>
</evidence>
<dbReference type="PANTHER" id="PTHR46300">
    <property type="entry name" value="P450, PUTATIVE (EUROFUNG)-RELATED-RELATED"/>
    <property type="match status" value="1"/>
</dbReference>
<gene>
    <name evidence="10" type="ORF">B0F90DRAFT_1757930</name>
</gene>
<evidence type="ECO:0000256" key="8">
    <source>
        <dbReference type="ARBA" id="ARBA00023033"/>
    </source>
</evidence>
<organism evidence="10 11">
    <name type="scientific">Multifurca ochricompacta</name>
    <dbReference type="NCBI Taxonomy" id="376703"/>
    <lineage>
        <taxon>Eukaryota</taxon>
        <taxon>Fungi</taxon>
        <taxon>Dikarya</taxon>
        <taxon>Basidiomycota</taxon>
        <taxon>Agaricomycotina</taxon>
        <taxon>Agaricomycetes</taxon>
        <taxon>Russulales</taxon>
        <taxon>Russulaceae</taxon>
        <taxon>Multifurca</taxon>
    </lineage>
</organism>
<feature type="binding site" description="axial binding residue" evidence="9">
    <location>
        <position position="332"/>
    </location>
    <ligand>
        <name>heme</name>
        <dbReference type="ChEBI" id="CHEBI:30413"/>
    </ligand>
    <ligandPart>
        <name>Fe</name>
        <dbReference type="ChEBI" id="CHEBI:18248"/>
    </ligandPart>
</feature>
<evidence type="ECO:0000256" key="5">
    <source>
        <dbReference type="ARBA" id="ARBA00022723"/>
    </source>
</evidence>
<evidence type="ECO:0000256" key="7">
    <source>
        <dbReference type="ARBA" id="ARBA00023004"/>
    </source>
</evidence>
<name>A0AAD4LZR9_9AGAM</name>
<evidence type="ECO:0000313" key="10">
    <source>
        <dbReference type="EMBL" id="KAI0294282.1"/>
    </source>
</evidence>
<keyword evidence="7 9" id="KW-0408">Iron</keyword>
<dbReference type="PRINTS" id="PR00385">
    <property type="entry name" value="P450"/>
</dbReference>
<keyword evidence="11" id="KW-1185">Reference proteome</keyword>
<dbReference type="PANTHER" id="PTHR46300:SF7">
    <property type="entry name" value="P450, PUTATIVE (EUROFUNG)-RELATED"/>
    <property type="match status" value="1"/>
</dbReference>
<dbReference type="InterPro" id="IPR002401">
    <property type="entry name" value="Cyt_P450_E_grp-I"/>
</dbReference>
<dbReference type="GO" id="GO:0016705">
    <property type="term" value="F:oxidoreductase activity, acting on paired donors, with incorporation or reduction of molecular oxygen"/>
    <property type="evidence" value="ECO:0007669"/>
    <property type="project" value="InterPro"/>
</dbReference>
<dbReference type="Pfam" id="PF00067">
    <property type="entry name" value="p450"/>
    <property type="match status" value="1"/>
</dbReference>
<dbReference type="CDD" id="cd11065">
    <property type="entry name" value="CYP64-like"/>
    <property type="match status" value="1"/>
</dbReference>
<dbReference type="AlphaFoldDB" id="A0AAD4LZR9"/>
<comment type="similarity">
    <text evidence="3">Belongs to the cytochrome P450 family.</text>
</comment>
<evidence type="ECO:0000313" key="11">
    <source>
        <dbReference type="Proteomes" id="UP001203297"/>
    </source>
</evidence>
<dbReference type="GO" id="GO:0020037">
    <property type="term" value="F:heme binding"/>
    <property type="evidence" value="ECO:0007669"/>
    <property type="project" value="InterPro"/>
</dbReference>
<evidence type="ECO:0000256" key="1">
    <source>
        <dbReference type="ARBA" id="ARBA00001971"/>
    </source>
</evidence>
<evidence type="ECO:0000256" key="4">
    <source>
        <dbReference type="ARBA" id="ARBA00022617"/>
    </source>
</evidence>
<keyword evidence="8" id="KW-0503">Monooxygenase</keyword>
<dbReference type="Proteomes" id="UP001203297">
    <property type="component" value="Unassembled WGS sequence"/>
</dbReference>
<dbReference type="InterPro" id="IPR036396">
    <property type="entry name" value="Cyt_P450_sf"/>
</dbReference>
<dbReference type="InterPro" id="IPR001128">
    <property type="entry name" value="Cyt_P450"/>
</dbReference>
<keyword evidence="5 9" id="KW-0479">Metal-binding</keyword>